<evidence type="ECO:0000313" key="2">
    <source>
        <dbReference type="EMBL" id="EJR11381.1"/>
    </source>
</evidence>
<organism evidence="2 3">
    <name type="scientific">Bacillus cereus (strain VD014)</name>
    <dbReference type="NCBI Taxonomy" id="1053223"/>
    <lineage>
        <taxon>Bacteria</taxon>
        <taxon>Bacillati</taxon>
        <taxon>Bacillota</taxon>
        <taxon>Bacilli</taxon>
        <taxon>Bacillales</taxon>
        <taxon>Bacillaceae</taxon>
        <taxon>Bacillus</taxon>
        <taxon>Bacillus cereus group</taxon>
    </lineage>
</organism>
<feature type="region of interest" description="Disordered" evidence="1">
    <location>
        <begin position="1"/>
        <end position="28"/>
    </location>
</feature>
<dbReference type="RefSeq" id="WP_001051893.1">
    <property type="nucleotide sequence ID" value="NZ_JH792027.1"/>
</dbReference>
<comment type="caution">
    <text evidence="2">The sequence shown here is derived from an EMBL/GenBank/DDBJ whole genome shotgun (WGS) entry which is preliminary data.</text>
</comment>
<evidence type="ECO:0000256" key="1">
    <source>
        <dbReference type="SAM" id="MobiDB-lite"/>
    </source>
</evidence>
<feature type="compositionally biased region" description="Low complexity" evidence="1">
    <location>
        <begin position="7"/>
        <end position="20"/>
    </location>
</feature>
<proteinExistence type="predicted"/>
<name>A0A9W5K1Q3_BACC8</name>
<gene>
    <name evidence="2" type="ORF">IIA_06048</name>
</gene>
<reference evidence="2" key="1">
    <citation type="submission" date="2012-04" db="EMBL/GenBank/DDBJ databases">
        <title>The Genome Sequence of Bacillus cereus VD014.</title>
        <authorList>
            <consortium name="The Broad Institute Genome Sequencing Platform"/>
            <consortium name="The Broad Institute Genome Sequencing Center for Infectious Disease"/>
            <person name="Feldgarden M."/>
            <person name="Van der Auwera G.A."/>
            <person name="Mahillon J."/>
            <person name="Duprez V."/>
            <person name="Timmery S."/>
            <person name="Mattelet C."/>
            <person name="Dierick K."/>
            <person name="Sun M."/>
            <person name="Yu Z."/>
            <person name="Zhu L."/>
            <person name="Hu X."/>
            <person name="Shank E.B."/>
            <person name="Swiecicka I."/>
            <person name="Hansen B.M."/>
            <person name="Andrup L."/>
            <person name="Young S.K."/>
            <person name="Zeng Q."/>
            <person name="Gargeya S."/>
            <person name="Fitzgerald M."/>
            <person name="Haas B."/>
            <person name="Abouelleil A."/>
            <person name="Alvarado L."/>
            <person name="Arachchi H.M."/>
            <person name="Berlin A."/>
            <person name="Chapman S.B."/>
            <person name="Goldberg J."/>
            <person name="Griggs A."/>
            <person name="Gujja S."/>
            <person name="Hansen M."/>
            <person name="Howarth C."/>
            <person name="Imamovic A."/>
            <person name="Larimer J."/>
            <person name="McCowen C."/>
            <person name="Montmayeur A."/>
            <person name="Murphy C."/>
            <person name="Neiman D."/>
            <person name="Pearson M."/>
            <person name="Priest M."/>
            <person name="Roberts A."/>
            <person name="Saif S."/>
            <person name="Shea T."/>
            <person name="Sisk P."/>
            <person name="Sykes S."/>
            <person name="Wortman J."/>
            <person name="Nusbaum C."/>
            <person name="Birren B."/>
        </authorList>
    </citation>
    <scope>NUCLEOTIDE SEQUENCE</scope>
    <source>
        <strain evidence="2">VD014</strain>
    </source>
</reference>
<dbReference type="AlphaFoldDB" id="A0A9W5K1Q3"/>
<dbReference type="Proteomes" id="UP000006607">
    <property type="component" value="Unassembled WGS sequence"/>
</dbReference>
<accession>A0A9W5K1Q3</accession>
<dbReference type="EMBL" id="AHER01000065">
    <property type="protein sequence ID" value="EJR11381.1"/>
    <property type="molecule type" value="Genomic_DNA"/>
</dbReference>
<protein>
    <submittedName>
        <fullName evidence="2">Uncharacterized protein</fullName>
    </submittedName>
</protein>
<evidence type="ECO:0000313" key="3">
    <source>
        <dbReference type="Proteomes" id="UP000006607"/>
    </source>
</evidence>
<sequence>MAKGSKKVSSASMASKASKALQNKGTSKLTKSLAASVLAQAKGKK</sequence>